<evidence type="ECO:0000256" key="4">
    <source>
        <dbReference type="ARBA" id="ARBA00022643"/>
    </source>
</evidence>
<keyword evidence="7 19" id="KW-0479">Metal-binding</keyword>
<evidence type="ECO:0000256" key="18">
    <source>
        <dbReference type="ARBA" id="ARBA00049513"/>
    </source>
</evidence>
<evidence type="ECO:0000256" key="14">
    <source>
        <dbReference type="ARBA" id="ARBA00045934"/>
    </source>
</evidence>
<dbReference type="InterPro" id="IPR035587">
    <property type="entry name" value="DUS-like_FMN-bd"/>
</dbReference>
<evidence type="ECO:0000256" key="1">
    <source>
        <dbReference type="ARBA" id="ARBA00001917"/>
    </source>
</evidence>
<evidence type="ECO:0000256" key="10">
    <source>
        <dbReference type="ARBA" id="ARBA00022833"/>
    </source>
</evidence>
<dbReference type="GO" id="GO:0102265">
    <property type="term" value="F:tRNA-dihydrouridine47 synthase activity"/>
    <property type="evidence" value="ECO:0007669"/>
    <property type="project" value="UniProtKB-EC"/>
</dbReference>
<comment type="catalytic activity">
    <reaction evidence="16">
        <text>a 5,6-dihydrouridine in mRNA + NAD(+) = a uridine in mRNA + NADH + H(+)</text>
        <dbReference type="Rhea" id="RHEA:69851"/>
        <dbReference type="Rhea" id="RHEA-COMP:14658"/>
        <dbReference type="Rhea" id="RHEA-COMP:17789"/>
        <dbReference type="ChEBI" id="CHEBI:15378"/>
        <dbReference type="ChEBI" id="CHEBI:57540"/>
        <dbReference type="ChEBI" id="CHEBI:57945"/>
        <dbReference type="ChEBI" id="CHEBI:65315"/>
        <dbReference type="ChEBI" id="CHEBI:74443"/>
    </reaction>
    <physiologicalReaction direction="right-to-left" evidence="16">
        <dbReference type="Rhea" id="RHEA:69853"/>
    </physiologicalReaction>
</comment>
<evidence type="ECO:0000256" key="19">
    <source>
        <dbReference type="PROSITE-ProRule" id="PRU00723"/>
    </source>
</evidence>
<dbReference type="Gene3D" id="3.20.20.70">
    <property type="entry name" value="Aldolase class I"/>
    <property type="match status" value="1"/>
</dbReference>
<evidence type="ECO:0000256" key="3">
    <source>
        <dbReference type="ARBA" id="ARBA00022630"/>
    </source>
</evidence>
<dbReference type="Pfam" id="PF25585">
    <property type="entry name" value="zf-CCCH_DUS3L"/>
    <property type="match status" value="1"/>
</dbReference>
<name>A0A7R9XTF4_9VIRI</name>
<evidence type="ECO:0000256" key="7">
    <source>
        <dbReference type="ARBA" id="ARBA00022723"/>
    </source>
</evidence>
<keyword evidence="12 20" id="KW-0560">Oxidoreductase</keyword>
<evidence type="ECO:0000256" key="12">
    <source>
        <dbReference type="ARBA" id="ARBA00023002"/>
    </source>
</evidence>
<evidence type="ECO:0000256" key="15">
    <source>
        <dbReference type="ARBA" id="ARBA00048266"/>
    </source>
</evidence>
<feature type="zinc finger region" description="C3H1-type" evidence="19">
    <location>
        <begin position="18"/>
        <end position="44"/>
    </location>
</feature>
<accession>A0A7R9XTF4</accession>
<keyword evidence="5" id="KW-0507">mRNA processing</keyword>
<dbReference type="Pfam" id="PF01207">
    <property type="entry name" value="Dus"/>
    <property type="match status" value="1"/>
</dbReference>
<dbReference type="PROSITE" id="PS01136">
    <property type="entry name" value="UPF0034"/>
    <property type="match status" value="1"/>
</dbReference>
<evidence type="ECO:0000259" key="22">
    <source>
        <dbReference type="PROSITE" id="PS50103"/>
    </source>
</evidence>
<evidence type="ECO:0000256" key="11">
    <source>
        <dbReference type="ARBA" id="ARBA00022857"/>
    </source>
</evidence>
<evidence type="ECO:0000256" key="2">
    <source>
        <dbReference type="ARBA" id="ARBA00012376"/>
    </source>
</evidence>
<keyword evidence="11" id="KW-0521">NADP</keyword>
<dbReference type="AlphaFoldDB" id="A0A7R9XTF4"/>
<comment type="similarity">
    <text evidence="20">Belongs to the dus family. Dus3 subfamily.</text>
</comment>
<dbReference type="EMBL" id="HBDZ01000315">
    <property type="protein sequence ID" value="CAD8227895.1"/>
    <property type="molecule type" value="Transcribed_RNA"/>
</dbReference>
<dbReference type="SUPFAM" id="SSF51395">
    <property type="entry name" value="FMN-linked oxidoreductases"/>
    <property type="match status" value="1"/>
</dbReference>
<evidence type="ECO:0000256" key="21">
    <source>
        <dbReference type="SAM" id="MobiDB-lite"/>
    </source>
</evidence>
<dbReference type="CDD" id="cd02801">
    <property type="entry name" value="DUS_like_FMN"/>
    <property type="match status" value="1"/>
</dbReference>
<keyword evidence="13" id="KW-0520">NAD</keyword>
<dbReference type="EC" id="1.3.1.-" evidence="20"/>
<dbReference type="GO" id="GO:0003723">
    <property type="term" value="F:RNA binding"/>
    <property type="evidence" value="ECO:0007669"/>
    <property type="project" value="TreeGrafter"/>
</dbReference>
<evidence type="ECO:0000256" key="9">
    <source>
        <dbReference type="ARBA" id="ARBA00022771"/>
    </source>
</evidence>
<dbReference type="FunFam" id="3.20.20.70:FF:000067">
    <property type="entry name" value="tRNA-dihydrouridine(47) synthase [NAD(P)(+)]"/>
    <property type="match status" value="1"/>
</dbReference>
<evidence type="ECO:0000256" key="8">
    <source>
        <dbReference type="ARBA" id="ARBA00022737"/>
    </source>
</evidence>
<dbReference type="InterPro" id="IPR018517">
    <property type="entry name" value="tRNA_hU_synthase_CS"/>
</dbReference>
<keyword evidence="4 20" id="KW-0288">FMN</keyword>
<comment type="cofactor">
    <cofactor evidence="1 20">
        <name>FMN</name>
        <dbReference type="ChEBI" id="CHEBI:58210"/>
    </cofactor>
</comment>
<comment type="catalytic activity">
    <reaction evidence="17">
        <text>a 5,6-dihydrouridine in mRNA + NADP(+) = a uridine in mRNA + NADPH + H(+)</text>
        <dbReference type="Rhea" id="RHEA:69855"/>
        <dbReference type="Rhea" id="RHEA-COMP:14658"/>
        <dbReference type="Rhea" id="RHEA-COMP:17789"/>
        <dbReference type="ChEBI" id="CHEBI:15378"/>
        <dbReference type="ChEBI" id="CHEBI:57783"/>
        <dbReference type="ChEBI" id="CHEBI:58349"/>
        <dbReference type="ChEBI" id="CHEBI:65315"/>
        <dbReference type="ChEBI" id="CHEBI:74443"/>
    </reaction>
    <physiologicalReaction direction="right-to-left" evidence="17">
        <dbReference type="Rhea" id="RHEA:69857"/>
    </physiologicalReaction>
</comment>
<protein>
    <recommendedName>
        <fullName evidence="2 20">tRNA-dihydrouridine(47) synthase [NAD(P)(+)]</fullName>
        <ecNumber evidence="20">1.3.1.-</ecNumber>
    </recommendedName>
    <alternativeName>
        <fullName evidence="20">tRNA-dihydrouridine synthase 3</fullName>
    </alternativeName>
</protein>
<organism evidence="23">
    <name type="scientific">Prasinoderma coloniale</name>
    <dbReference type="NCBI Taxonomy" id="156133"/>
    <lineage>
        <taxon>Eukaryota</taxon>
        <taxon>Viridiplantae</taxon>
        <taxon>Prasinodermophyta</taxon>
        <taxon>Prasinodermophyceae</taxon>
        <taxon>Prasinodermales</taxon>
        <taxon>Prasinodermaceae</taxon>
        <taxon>Prasinoderma</taxon>
    </lineage>
</organism>
<feature type="domain" description="C3H1-type" evidence="22">
    <location>
        <begin position="18"/>
        <end position="44"/>
    </location>
</feature>
<keyword evidence="9 19" id="KW-0863">Zinc-finger</keyword>
<gene>
    <name evidence="23" type="ORF">PCOL08062_LOCUS257</name>
</gene>
<sequence>MSKKQKRKAQRQHGRLGLCNNVVRSGDPSACPYGDKCKYSHDIAAYRASKPVDLPGRCPFAHPCPFGIQCRWEGSHAQAVADAEEGRPVGVVRESECSNFLRKPLMNGLRKREYDFSRADASTIKAGGKLSKFATKKGHKSVSVADAATGSPAPGPPAAEGEGEVRDKPEPAFERKAIDFDGKLYLAPLTTVGNLPFRRLCVELGIDITVGEMAMCTNLLQAQPSEWALLRRHKSEKIFGAQICGSFPDSVARACQVVEENTDVNFIDINMGCPIDLVCNAGAGASMLHRPARMEQVVRAGAGALRELPFTVKTRTGFNDGENVTHKLAPKMKEWGAAALTLHGRTRQQRYSRPADWSYVAKTAGALKDEGGTRQLPLIGNGDVYTHEDYFHHLEEHGVATCMLARGMLIKPWLATEIKERRTWDISGSERFDLMKKFANYSLEHYGSDERGVESSRRFLLEWMSFTHRYVPVGLLETQVGMQFRPPPFSGRDDRETLLASPLAKDWVAISEMLLGPVPKNFAFAPKHKSNAWADGSLTAQG</sequence>
<dbReference type="GO" id="GO:0006397">
    <property type="term" value="P:mRNA processing"/>
    <property type="evidence" value="ECO:0007669"/>
    <property type="project" value="UniProtKB-KW"/>
</dbReference>
<dbReference type="GO" id="GO:0008270">
    <property type="term" value="F:zinc ion binding"/>
    <property type="evidence" value="ECO:0007669"/>
    <property type="project" value="UniProtKB-KW"/>
</dbReference>
<comment type="catalytic activity">
    <reaction evidence="15">
        <text>5,6-dihydrouridine(47) in tRNA + NAD(+) = uridine(47) in tRNA + NADH + H(+)</text>
        <dbReference type="Rhea" id="RHEA:53364"/>
        <dbReference type="Rhea" id="RHEA-COMP:13539"/>
        <dbReference type="Rhea" id="RHEA-COMP:13540"/>
        <dbReference type="ChEBI" id="CHEBI:15378"/>
        <dbReference type="ChEBI" id="CHEBI:57540"/>
        <dbReference type="ChEBI" id="CHEBI:57945"/>
        <dbReference type="ChEBI" id="CHEBI:65315"/>
        <dbReference type="ChEBI" id="CHEBI:74443"/>
        <dbReference type="EC" id="1.3.1.89"/>
    </reaction>
    <physiologicalReaction direction="right-to-left" evidence="15">
        <dbReference type="Rhea" id="RHEA:53366"/>
    </physiologicalReaction>
</comment>
<evidence type="ECO:0000256" key="6">
    <source>
        <dbReference type="ARBA" id="ARBA00022694"/>
    </source>
</evidence>
<keyword evidence="10 19" id="KW-0862">Zinc</keyword>
<evidence type="ECO:0000313" key="23">
    <source>
        <dbReference type="EMBL" id="CAD8227895.1"/>
    </source>
</evidence>
<keyword evidence="6 20" id="KW-0819">tRNA processing</keyword>
<dbReference type="GO" id="GO:0050660">
    <property type="term" value="F:flavin adenine dinucleotide binding"/>
    <property type="evidence" value="ECO:0007669"/>
    <property type="project" value="UniProtKB-UniRule"/>
</dbReference>
<dbReference type="PANTHER" id="PTHR45846:SF1">
    <property type="entry name" value="TRNA-DIHYDROURIDINE(47) SYNTHASE [NAD(P)(+)]-LIKE"/>
    <property type="match status" value="1"/>
</dbReference>
<dbReference type="PROSITE" id="PS50103">
    <property type="entry name" value="ZF_C3H1"/>
    <property type="match status" value="1"/>
</dbReference>
<reference evidence="23" key="1">
    <citation type="submission" date="2021-01" db="EMBL/GenBank/DDBJ databases">
        <authorList>
            <person name="Corre E."/>
            <person name="Pelletier E."/>
            <person name="Niang G."/>
            <person name="Scheremetjew M."/>
            <person name="Finn R."/>
            <person name="Kale V."/>
            <person name="Holt S."/>
            <person name="Cochrane G."/>
            <person name="Meng A."/>
            <person name="Brown T."/>
            <person name="Cohen L."/>
        </authorList>
    </citation>
    <scope>NUCLEOTIDE SEQUENCE</scope>
    <source>
        <strain evidence="23">CCMP1413</strain>
    </source>
</reference>
<evidence type="ECO:0000256" key="13">
    <source>
        <dbReference type="ARBA" id="ARBA00023027"/>
    </source>
</evidence>
<keyword evidence="8" id="KW-0677">Repeat</keyword>
<comment type="catalytic activity">
    <reaction evidence="18">
        <text>5,6-dihydrouridine(47) in tRNA + NADP(+) = uridine(47) in tRNA + NADPH + H(+)</text>
        <dbReference type="Rhea" id="RHEA:53360"/>
        <dbReference type="Rhea" id="RHEA-COMP:13539"/>
        <dbReference type="Rhea" id="RHEA-COMP:13540"/>
        <dbReference type="ChEBI" id="CHEBI:15378"/>
        <dbReference type="ChEBI" id="CHEBI:57783"/>
        <dbReference type="ChEBI" id="CHEBI:58349"/>
        <dbReference type="ChEBI" id="CHEBI:65315"/>
        <dbReference type="ChEBI" id="CHEBI:74443"/>
        <dbReference type="EC" id="1.3.1.89"/>
    </reaction>
    <physiologicalReaction direction="right-to-left" evidence="18">
        <dbReference type="Rhea" id="RHEA:53362"/>
    </physiologicalReaction>
</comment>
<feature type="region of interest" description="Disordered" evidence="21">
    <location>
        <begin position="143"/>
        <end position="170"/>
    </location>
</feature>
<evidence type="ECO:0000256" key="20">
    <source>
        <dbReference type="RuleBase" id="RU291113"/>
    </source>
</evidence>
<comment type="function">
    <text evidence="14">Catalyzes the synthesis of dihydrouridine, a modified base found in the D-loop of most tRNAs. Specifically modifies U47 in cytoplasmic tRNAs. Catalyzes the synthesis of dihydrouridine in some mRNAs, thereby affecting their translation.</text>
</comment>
<proteinExistence type="inferred from homology"/>
<dbReference type="InterPro" id="IPR013785">
    <property type="entry name" value="Aldolase_TIM"/>
</dbReference>
<keyword evidence="3 20" id="KW-0285">Flavoprotein</keyword>
<dbReference type="PANTHER" id="PTHR45846">
    <property type="entry name" value="TRNA-DIHYDROURIDINE(47) SYNTHASE [NAD(P)(+)]-LIKE"/>
    <property type="match status" value="1"/>
</dbReference>
<evidence type="ECO:0000256" key="17">
    <source>
        <dbReference type="ARBA" id="ARBA00049447"/>
    </source>
</evidence>
<dbReference type="InterPro" id="IPR000571">
    <property type="entry name" value="Znf_CCCH"/>
</dbReference>
<evidence type="ECO:0000256" key="5">
    <source>
        <dbReference type="ARBA" id="ARBA00022664"/>
    </source>
</evidence>
<evidence type="ECO:0000256" key="16">
    <source>
        <dbReference type="ARBA" id="ARBA00048342"/>
    </source>
</evidence>